<comment type="caution">
    <text evidence="3">The sequence shown here is derived from an EMBL/GenBank/DDBJ whole genome shotgun (WGS) entry which is preliminary data.</text>
</comment>
<keyword evidence="2" id="KW-1133">Transmembrane helix</keyword>
<keyword evidence="4" id="KW-1185">Reference proteome</keyword>
<accession>A0A7W7GYC0</accession>
<keyword evidence="2" id="KW-0812">Transmembrane</keyword>
<evidence type="ECO:0000313" key="4">
    <source>
        <dbReference type="Proteomes" id="UP000546162"/>
    </source>
</evidence>
<sequence>MVVLLGCAPAAVTQREPAGPVAVAPRAPHSDARATPDQALPGRSITVTVSGRGGIDVADPDGGKAADPWELTGCVVYFDGQDKEKCPDKAPFTVELEVPERGELHWEAFYENHESETDVVPFAVLRLEVTADPEVVTPGQPLDVTFSISGGDARIGTCWATIAKVTGGCDKEPATSKAIRVVVPEDLPRGEERTVTWFVTLEGPDGQPIDQKRSSLTVWVPFPPPAFDVSPSTAQPGLPLVVTFRSGTTGVDIDTCGITYHGEAPCSAAHTAMVMVPPDAPVGSVLSIPWTLTYRSARPHEEPGDDGGTLTVEVVAIPVRFTVTSQPGSGYPGQEVTLTIEPAEPDLTIVGCLAFFPNDDGDKGQATEERWLIRTHVPEGASPGATLLRWGVAAVNKAGKPAPDNGDLPFEVLASPTSPPTPRPSRETPTPLPTTTTDAPIPLPTTTTDAPAPEFVARTSPEAARPGRPVRLTVTAVTPATTITGCRAGFGGTRAQPCDVNGGRWTATLTVPDDADPGDLPLLWDVDSATGPGQGTIAYRVLGGDPVVPQFGAAVEPASVRPGEHVRVTHRSYAGGPAITGCNAGIAPGGVLAACTSTAEGWITDVVVPDRAPPGTATLLWQVSYAGDAGTATADGRTSIGVLAGDDEPRSWWQKALGVAWRVGAVAAFGVVLIGGRALLRRLSDRLRRTPGGDDTRLPDGVAVLAVPPAGPVPVALADPDTAPRRLIRLIVRRPPPAVRTPEEPP</sequence>
<evidence type="ECO:0000256" key="1">
    <source>
        <dbReference type="SAM" id="MobiDB-lite"/>
    </source>
</evidence>
<dbReference type="RefSeq" id="WP_221502004.1">
    <property type="nucleotide sequence ID" value="NZ_BAABFG010000005.1"/>
</dbReference>
<evidence type="ECO:0000256" key="2">
    <source>
        <dbReference type="SAM" id="Phobius"/>
    </source>
</evidence>
<name>A0A7W7GYC0_9ACTN</name>
<gene>
    <name evidence="3" type="ORF">BJY16_004008</name>
</gene>
<feature type="compositionally biased region" description="Low complexity" evidence="1">
    <location>
        <begin position="427"/>
        <end position="454"/>
    </location>
</feature>
<keyword evidence="2" id="KW-0472">Membrane</keyword>
<dbReference type="EMBL" id="JACHNB010000001">
    <property type="protein sequence ID" value="MBB4740549.1"/>
    <property type="molecule type" value="Genomic_DNA"/>
</dbReference>
<dbReference type="Proteomes" id="UP000546162">
    <property type="component" value="Unassembled WGS sequence"/>
</dbReference>
<evidence type="ECO:0000313" key="3">
    <source>
        <dbReference type="EMBL" id="MBB4740549.1"/>
    </source>
</evidence>
<organism evidence="3 4">
    <name type="scientific">Actinoplanes octamycinicus</name>
    <dbReference type="NCBI Taxonomy" id="135948"/>
    <lineage>
        <taxon>Bacteria</taxon>
        <taxon>Bacillati</taxon>
        <taxon>Actinomycetota</taxon>
        <taxon>Actinomycetes</taxon>
        <taxon>Micromonosporales</taxon>
        <taxon>Micromonosporaceae</taxon>
        <taxon>Actinoplanes</taxon>
    </lineage>
</organism>
<feature type="transmembrane region" description="Helical" evidence="2">
    <location>
        <begin position="659"/>
        <end position="680"/>
    </location>
</feature>
<protein>
    <submittedName>
        <fullName evidence="3">Uncharacterized protein</fullName>
    </submittedName>
</protein>
<feature type="compositionally biased region" description="Low complexity" evidence="1">
    <location>
        <begin position="17"/>
        <end position="27"/>
    </location>
</feature>
<proteinExistence type="predicted"/>
<dbReference type="AlphaFoldDB" id="A0A7W7GYC0"/>
<feature type="region of interest" description="Disordered" evidence="1">
    <location>
        <begin position="400"/>
        <end position="454"/>
    </location>
</feature>
<feature type="region of interest" description="Disordered" evidence="1">
    <location>
        <begin position="15"/>
        <end position="38"/>
    </location>
</feature>
<reference evidence="3 4" key="1">
    <citation type="submission" date="2020-08" db="EMBL/GenBank/DDBJ databases">
        <title>Sequencing the genomes of 1000 actinobacteria strains.</title>
        <authorList>
            <person name="Klenk H.-P."/>
        </authorList>
    </citation>
    <scope>NUCLEOTIDE SEQUENCE [LARGE SCALE GENOMIC DNA]</scope>
    <source>
        <strain evidence="3 4">DSM 45809</strain>
    </source>
</reference>